<dbReference type="AlphaFoldDB" id="A0A1V8SCS0"/>
<dbReference type="Proteomes" id="UP000192596">
    <property type="component" value="Unassembled WGS sequence"/>
</dbReference>
<evidence type="ECO:0000256" key="6">
    <source>
        <dbReference type="SAM" id="MobiDB-lite"/>
    </source>
</evidence>
<dbReference type="PANTHER" id="PTHR12713">
    <property type="entry name" value="VACUOLAR ATP SYNTHASE SUBUNIT G"/>
    <property type="match status" value="1"/>
</dbReference>
<dbReference type="STRING" id="1507870.A0A1V8SCS0"/>
<dbReference type="InterPro" id="IPR029058">
    <property type="entry name" value="AB_hydrolase_fold"/>
</dbReference>
<evidence type="ECO:0000256" key="4">
    <source>
        <dbReference type="ARBA" id="ARBA00023065"/>
    </source>
</evidence>
<dbReference type="OrthoDB" id="5592486at2759"/>
<dbReference type="GO" id="GO:0016887">
    <property type="term" value="F:ATP hydrolysis activity"/>
    <property type="evidence" value="ECO:0007669"/>
    <property type="project" value="TreeGrafter"/>
</dbReference>
<dbReference type="Gene3D" id="1.20.5.2950">
    <property type="match status" value="1"/>
</dbReference>
<feature type="region of interest" description="Disordered" evidence="6">
    <location>
        <begin position="22"/>
        <end position="73"/>
    </location>
</feature>
<keyword evidence="3" id="KW-0375">Hydrogen ion transport</keyword>
<dbReference type="Gene3D" id="3.40.50.1820">
    <property type="entry name" value="alpha/beta hydrolase"/>
    <property type="match status" value="1"/>
</dbReference>
<dbReference type="GO" id="GO:0000221">
    <property type="term" value="C:vacuolar proton-transporting V-type ATPase, V1 domain"/>
    <property type="evidence" value="ECO:0007669"/>
    <property type="project" value="TreeGrafter"/>
</dbReference>
<feature type="compositionally biased region" description="Basic and acidic residues" evidence="6">
    <location>
        <begin position="22"/>
        <end position="58"/>
    </location>
</feature>
<protein>
    <recommendedName>
        <fullName evidence="9">V-type proton ATPase subunit G</fullName>
    </recommendedName>
</protein>
<comment type="function">
    <text evidence="5">Subunit of the V1 complex of vacuolar(H+)-ATPase (V-ATPase), a multisubunit enzyme composed of a peripheral complex (V1) that hydrolyzes ATP and a membrane integral complex (V0) that translocates protons. V-ATPase is responsible for acidifying and maintaining the pH of intracellular compartments.</text>
</comment>
<evidence type="ECO:0000256" key="3">
    <source>
        <dbReference type="ARBA" id="ARBA00022781"/>
    </source>
</evidence>
<comment type="similarity">
    <text evidence="1">Belongs to the V-ATPase G subunit family.</text>
</comment>
<reference evidence="8" key="1">
    <citation type="submission" date="2017-03" db="EMBL/GenBank/DDBJ databases">
        <title>Genomes of endolithic fungi from Antarctica.</title>
        <authorList>
            <person name="Coleine C."/>
            <person name="Masonjones S."/>
            <person name="Stajich J.E."/>
        </authorList>
    </citation>
    <scope>NUCLEOTIDE SEQUENCE [LARGE SCALE GENOMIC DNA]</scope>
    <source>
        <strain evidence="8">CCFEE 5527</strain>
    </source>
</reference>
<evidence type="ECO:0000256" key="1">
    <source>
        <dbReference type="ARBA" id="ARBA00010066"/>
    </source>
</evidence>
<name>A0A1V8SCS0_9PEZI</name>
<dbReference type="FunFam" id="1.20.5.2950:FF:000001">
    <property type="entry name" value="V-type proton ATPase subunit G"/>
    <property type="match status" value="1"/>
</dbReference>
<keyword evidence="4" id="KW-0406">Ion transport</keyword>
<dbReference type="FunCoup" id="A0A1V8SCS0">
    <property type="interactions" value="66"/>
</dbReference>
<dbReference type="InterPro" id="IPR005124">
    <property type="entry name" value="V-ATPase_G"/>
</dbReference>
<keyword evidence="2" id="KW-0813">Transport</keyword>
<dbReference type="PANTHER" id="PTHR12713:SF11">
    <property type="entry name" value="V-TYPE PROTON ATPASE SUBUNIT G"/>
    <property type="match status" value="1"/>
</dbReference>
<dbReference type="GO" id="GO:0046961">
    <property type="term" value="F:proton-transporting ATPase activity, rotational mechanism"/>
    <property type="evidence" value="ECO:0007669"/>
    <property type="project" value="InterPro"/>
</dbReference>
<evidence type="ECO:0008006" key="9">
    <source>
        <dbReference type="Google" id="ProtNLM"/>
    </source>
</evidence>
<evidence type="ECO:0000313" key="7">
    <source>
        <dbReference type="EMBL" id="OQN96837.1"/>
    </source>
</evidence>
<dbReference type="InParanoid" id="A0A1V8SCS0"/>
<organism evidence="7 8">
    <name type="scientific">Cryoendolithus antarcticus</name>
    <dbReference type="NCBI Taxonomy" id="1507870"/>
    <lineage>
        <taxon>Eukaryota</taxon>
        <taxon>Fungi</taxon>
        <taxon>Dikarya</taxon>
        <taxon>Ascomycota</taxon>
        <taxon>Pezizomycotina</taxon>
        <taxon>Dothideomycetes</taxon>
        <taxon>Dothideomycetidae</taxon>
        <taxon>Cladosporiales</taxon>
        <taxon>Cladosporiaceae</taxon>
        <taxon>Cryoendolithus</taxon>
    </lineage>
</organism>
<keyword evidence="8" id="KW-1185">Reference proteome</keyword>
<dbReference type="SUPFAM" id="SSF53474">
    <property type="entry name" value="alpha/beta-Hydrolases"/>
    <property type="match status" value="1"/>
</dbReference>
<dbReference type="NCBIfam" id="TIGR01147">
    <property type="entry name" value="V_ATP_synt_G"/>
    <property type="match status" value="1"/>
</dbReference>
<sequence length="401" mass="44932">MAAQNSAGIQTLLDAEREAQKIVQRDRTKKVKDAKAEAQKEIEEYRQQKQEEFEKFEKQQNGGNKKAEEDADKETEKKLAEIKQIGEKTGPKVVQDLLKAVVDVKPVAPERITSESAAYLDLVGNAFATLRESYATPKHPIILAHGLLGFEELHLVPDPLQVLNLPGLKYWRGITDALAAKNVEVITASVPASGSIEQRADALAGRIEEKAKGKAVNIIAGLDSRYMISRLKPSGVKVLSLTTIATPHRGSAFADHVFRRLKPFNVPKLYKALEAFGFETGAFEQLTQRYMIDTFNPATPDDPDVRYFSYGATLSPHFTSVFRSSHRVIDRVEGANDGLVSVESSRWGKYQGTLDDVSHLDLINWTNRWRWYLWGLTGYERNFNAIAFYLHITDMLAKEGL</sequence>
<gene>
    <name evidence="7" type="ORF">B0A48_17397</name>
</gene>
<evidence type="ECO:0000313" key="8">
    <source>
        <dbReference type="Proteomes" id="UP000192596"/>
    </source>
</evidence>
<dbReference type="EMBL" id="NAJO01000061">
    <property type="protein sequence ID" value="OQN96837.1"/>
    <property type="molecule type" value="Genomic_DNA"/>
</dbReference>
<accession>A0A1V8SCS0</accession>
<comment type="caution">
    <text evidence="7">The sequence shown here is derived from an EMBL/GenBank/DDBJ whole genome shotgun (WGS) entry which is preliminary data.</text>
</comment>
<evidence type="ECO:0000256" key="5">
    <source>
        <dbReference type="ARBA" id="ARBA00046254"/>
    </source>
</evidence>
<proteinExistence type="inferred from homology"/>
<dbReference type="Pfam" id="PF03179">
    <property type="entry name" value="V-ATPase_G"/>
    <property type="match status" value="1"/>
</dbReference>
<evidence type="ECO:0000256" key="2">
    <source>
        <dbReference type="ARBA" id="ARBA00022448"/>
    </source>
</evidence>